<keyword evidence="2" id="KW-0472">Membrane</keyword>
<reference evidence="4" key="3">
    <citation type="submission" date="2015-06" db="UniProtKB">
        <authorList>
            <consortium name="EnsemblMetazoa"/>
        </authorList>
    </citation>
    <scope>IDENTIFICATION</scope>
</reference>
<dbReference type="InParanoid" id="T1FGG1"/>
<dbReference type="EMBL" id="KB097612">
    <property type="protein sequence ID" value="ESN93404.1"/>
    <property type="molecule type" value="Genomic_DNA"/>
</dbReference>
<dbReference type="KEGG" id="hro:HELRODRAFT_180934"/>
<proteinExistence type="predicted"/>
<dbReference type="EMBL" id="AMQM01007413">
    <property type="status" value="NOT_ANNOTATED_CDS"/>
    <property type="molecule type" value="Genomic_DNA"/>
</dbReference>
<feature type="region of interest" description="Disordered" evidence="1">
    <location>
        <begin position="140"/>
        <end position="163"/>
    </location>
</feature>
<feature type="transmembrane region" description="Helical" evidence="2">
    <location>
        <begin position="98"/>
        <end position="118"/>
    </location>
</feature>
<dbReference type="Proteomes" id="UP000015101">
    <property type="component" value="Unassembled WGS sequence"/>
</dbReference>
<evidence type="ECO:0000313" key="3">
    <source>
        <dbReference type="EMBL" id="ESN93404.1"/>
    </source>
</evidence>
<sequence>MEDAVLVVSHVLKFFVSVIAFFVALAGALHVRNYIISSAKTVLKILNGIFEICQEWNSLMQHQRRLTPLQLLRENQVQKKPEPGSSKLLTFEIVAESMTLVMSLLACLCSLYSFFLVCSIKKHMKAFAANFRASNDLHFEHPTAGNHPTKENLIEHKHSHSEG</sequence>
<keyword evidence="2" id="KW-1133">Transmembrane helix</keyword>
<reference evidence="3 5" key="2">
    <citation type="journal article" date="2013" name="Nature">
        <title>Insights into bilaterian evolution from three spiralian genomes.</title>
        <authorList>
            <person name="Simakov O."/>
            <person name="Marletaz F."/>
            <person name="Cho S.J."/>
            <person name="Edsinger-Gonzales E."/>
            <person name="Havlak P."/>
            <person name="Hellsten U."/>
            <person name="Kuo D.H."/>
            <person name="Larsson T."/>
            <person name="Lv J."/>
            <person name="Arendt D."/>
            <person name="Savage R."/>
            <person name="Osoegawa K."/>
            <person name="de Jong P."/>
            <person name="Grimwood J."/>
            <person name="Chapman J.A."/>
            <person name="Shapiro H."/>
            <person name="Aerts A."/>
            <person name="Otillar R.P."/>
            <person name="Terry A.Y."/>
            <person name="Boore J.L."/>
            <person name="Grigoriev I.V."/>
            <person name="Lindberg D.R."/>
            <person name="Seaver E.C."/>
            <person name="Weisblat D.A."/>
            <person name="Putnam N.H."/>
            <person name="Rokhsar D.S."/>
        </authorList>
    </citation>
    <scope>NUCLEOTIDE SEQUENCE</scope>
</reference>
<dbReference type="AlphaFoldDB" id="T1FGG1"/>
<evidence type="ECO:0000256" key="2">
    <source>
        <dbReference type="SAM" id="Phobius"/>
    </source>
</evidence>
<keyword evidence="5" id="KW-1185">Reference proteome</keyword>
<dbReference type="HOGENOM" id="CLU_1628870_0_0_1"/>
<evidence type="ECO:0000313" key="4">
    <source>
        <dbReference type="EnsemblMetazoa" id="HelroP180934"/>
    </source>
</evidence>
<organism evidence="4 5">
    <name type="scientific">Helobdella robusta</name>
    <name type="common">Californian leech</name>
    <dbReference type="NCBI Taxonomy" id="6412"/>
    <lineage>
        <taxon>Eukaryota</taxon>
        <taxon>Metazoa</taxon>
        <taxon>Spiralia</taxon>
        <taxon>Lophotrochozoa</taxon>
        <taxon>Annelida</taxon>
        <taxon>Clitellata</taxon>
        <taxon>Hirudinea</taxon>
        <taxon>Rhynchobdellida</taxon>
        <taxon>Glossiphoniidae</taxon>
        <taxon>Helobdella</taxon>
    </lineage>
</organism>
<dbReference type="GeneID" id="20207910"/>
<dbReference type="RefSeq" id="XP_009028473.1">
    <property type="nucleotide sequence ID" value="XM_009030225.1"/>
</dbReference>
<reference evidence="5" key="1">
    <citation type="submission" date="2012-12" db="EMBL/GenBank/DDBJ databases">
        <authorList>
            <person name="Hellsten U."/>
            <person name="Grimwood J."/>
            <person name="Chapman J.A."/>
            <person name="Shapiro H."/>
            <person name="Aerts A."/>
            <person name="Otillar R.P."/>
            <person name="Terry A.Y."/>
            <person name="Boore J.L."/>
            <person name="Simakov O."/>
            <person name="Marletaz F."/>
            <person name="Cho S.-J."/>
            <person name="Edsinger-Gonzales E."/>
            <person name="Havlak P."/>
            <person name="Kuo D.-H."/>
            <person name="Larsson T."/>
            <person name="Lv J."/>
            <person name="Arendt D."/>
            <person name="Savage R."/>
            <person name="Osoegawa K."/>
            <person name="de Jong P."/>
            <person name="Lindberg D.R."/>
            <person name="Seaver E.C."/>
            <person name="Weisblat D.A."/>
            <person name="Putnam N.H."/>
            <person name="Grigoriev I.V."/>
            <person name="Rokhsar D.S."/>
        </authorList>
    </citation>
    <scope>NUCLEOTIDE SEQUENCE</scope>
</reference>
<evidence type="ECO:0000256" key="1">
    <source>
        <dbReference type="SAM" id="MobiDB-lite"/>
    </source>
</evidence>
<accession>T1FGG1</accession>
<keyword evidence="2" id="KW-0812">Transmembrane</keyword>
<name>T1FGG1_HELRO</name>
<dbReference type="EnsemblMetazoa" id="HelroT180934">
    <property type="protein sequence ID" value="HelroP180934"/>
    <property type="gene ID" value="HelroG180934"/>
</dbReference>
<protein>
    <submittedName>
        <fullName evidence="3 4">Uncharacterized protein</fullName>
    </submittedName>
</protein>
<dbReference type="CTD" id="20207910"/>
<feature type="compositionally biased region" description="Basic and acidic residues" evidence="1">
    <location>
        <begin position="148"/>
        <end position="163"/>
    </location>
</feature>
<gene>
    <name evidence="4" type="primary">20207910</name>
    <name evidence="3" type="ORF">HELRODRAFT_180934</name>
</gene>
<feature type="transmembrane region" description="Helical" evidence="2">
    <location>
        <begin position="12"/>
        <end position="31"/>
    </location>
</feature>
<evidence type="ECO:0000313" key="5">
    <source>
        <dbReference type="Proteomes" id="UP000015101"/>
    </source>
</evidence>